<dbReference type="AlphaFoldDB" id="A0A068BHS1"/>
<dbReference type="RefSeq" id="YP_009045820.1">
    <property type="nucleotide sequence ID" value="NC_024429.1"/>
</dbReference>
<gene>
    <name evidence="2" type="primary">orf113e</name>
</gene>
<feature type="transmembrane region" description="Helical" evidence="1">
    <location>
        <begin position="63"/>
        <end position="86"/>
    </location>
</feature>
<dbReference type="GeneID" id="19737042"/>
<keyword evidence="1" id="KW-1133">Transmembrane helix</keyword>
<protein>
    <submittedName>
        <fullName evidence="2">Orf113e</fullName>
    </submittedName>
</protein>
<dbReference type="EMBL" id="KJ820684">
    <property type="protein sequence ID" value="AIC83423.1"/>
    <property type="molecule type" value="Genomic_DNA"/>
</dbReference>
<evidence type="ECO:0000313" key="2">
    <source>
        <dbReference type="EMBL" id="AIC83423.1"/>
    </source>
</evidence>
<organism evidence="2">
    <name type="scientific">Batis maritima</name>
    <name type="common">Maritime saltwort</name>
    <dbReference type="NCBI Taxonomy" id="4436"/>
    <lineage>
        <taxon>Eukaryota</taxon>
        <taxon>Viridiplantae</taxon>
        <taxon>Streptophyta</taxon>
        <taxon>Embryophyta</taxon>
        <taxon>Tracheophyta</taxon>
        <taxon>Spermatophyta</taxon>
        <taxon>Magnoliopsida</taxon>
        <taxon>eudicotyledons</taxon>
        <taxon>Gunneridae</taxon>
        <taxon>Pentapetalae</taxon>
        <taxon>rosids</taxon>
        <taxon>malvids</taxon>
        <taxon>Brassicales</taxon>
        <taxon>Bataceae</taxon>
        <taxon>Batis</taxon>
    </lineage>
</organism>
<accession>A0A068BHS1</accession>
<geneLocation type="mitochondrion" evidence="2"/>
<keyword evidence="2" id="KW-0496">Mitochondrion</keyword>
<proteinExistence type="predicted"/>
<evidence type="ECO:0000256" key="1">
    <source>
        <dbReference type="SAM" id="Phobius"/>
    </source>
</evidence>
<keyword evidence="1" id="KW-0812">Transmembrane</keyword>
<sequence>MAPALCFLNSMKSTVKRLGFFTLSCPRDGFENVRSYILYRNPLPWTPSYQNYLWLKRQASIPLVLLCPTMTLCVLLPLVLGLLHLLHFLPNHAFILTARAVTIDENECPILPS</sequence>
<keyword evidence="1" id="KW-0472">Membrane</keyword>
<reference evidence="2" key="1">
    <citation type="journal article" date="2014" name="Mitochondrion">
        <title>Comparative analysis of 11 Brassicales mitochondrial genomes and the mitochondrial transcriptome of Brassica oleracea.</title>
        <authorList>
            <person name="Grewe F."/>
            <person name="Edger P.P."/>
            <person name="Keren I."/>
            <person name="Sultan L."/>
            <person name="Pires J.C."/>
            <person name="Ostersetzer-Biran O."/>
            <person name="Mower J.P."/>
        </authorList>
    </citation>
    <scope>NUCLEOTIDE SEQUENCE</scope>
</reference>
<name>A0A068BHS1_BATMA</name>